<dbReference type="SUPFAM" id="SSF64307">
    <property type="entry name" value="SirA-like"/>
    <property type="match status" value="1"/>
</dbReference>
<dbReference type="InterPro" id="IPR036868">
    <property type="entry name" value="TusA-like_sf"/>
</dbReference>
<gene>
    <name evidence="3" type="ORF">C7443_107158</name>
</gene>
<dbReference type="RefSeq" id="WP_110019065.1">
    <property type="nucleotide sequence ID" value="NZ_QGTJ01000007.1"/>
</dbReference>
<dbReference type="AlphaFoldDB" id="A0A317MTC7"/>
<proteinExistence type="inferred from homology"/>
<dbReference type="CDD" id="cd00291">
    <property type="entry name" value="SirA_YedF_YeeD"/>
    <property type="match status" value="1"/>
</dbReference>
<feature type="domain" description="UPF0033" evidence="2">
    <location>
        <begin position="11"/>
        <end position="35"/>
    </location>
</feature>
<comment type="similarity">
    <text evidence="1">Belongs to the sulfur carrier protein TusA family.</text>
</comment>
<evidence type="ECO:0000259" key="2">
    <source>
        <dbReference type="PROSITE" id="PS01148"/>
    </source>
</evidence>
<dbReference type="PANTHER" id="PTHR33279">
    <property type="entry name" value="SULFUR CARRIER PROTEIN YEDF-RELATED"/>
    <property type="match status" value="1"/>
</dbReference>
<dbReference type="EMBL" id="QGTJ01000007">
    <property type="protein sequence ID" value="PWV60584.1"/>
    <property type="molecule type" value="Genomic_DNA"/>
</dbReference>
<dbReference type="Pfam" id="PF01206">
    <property type="entry name" value="TusA"/>
    <property type="match status" value="1"/>
</dbReference>
<keyword evidence="4" id="KW-1185">Reference proteome</keyword>
<dbReference type="PANTHER" id="PTHR33279:SF6">
    <property type="entry name" value="SULFUR CARRIER PROTEIN YEDF-RELATED"/>
    <property type="match status" value="1"/>
</dbReference>
<dbReference type="OrthoDB" id="9797352at2"/>
<dbReference type="InterPro" id="IPR001455">
    <property type="entry name" value="TusA-like"/>
</dbReference>
<evidence type="ECO:0000313" key="3">
    <source>
        <dbReference type="EMBL" id="PWV60584.1"/>
    </source>
</evidence>
<evidence type="ECO:0000313" key="4">
    <source>
        <dbReference type="Proteomes" id="UP000246569"/>
    </source>
</evidence>
<accession>A0A317MTC7</accession>
<name>A0A317MTC7_9GAMM</name>
<dbReference type="Proteomes" id="UP000246569">
    <property type="component" value="Unassembled WGS sequence"/>
</dbReference>
<sequence>MNAAHDPIHTLDLSGLVCPLPLLKTKQAMAKMAAGEVIRVIATDKSVVIDFRVFIDRFGHELIEFSEADEHFVFVLRKALAS</sequence>
<evidence type="ECO:0000256" key="1">
    <source>
        <dbReference type="ARBA" id="ARBA00008984"/>
    </source>
</evidence>
<protein>
    <submittedName>
        <fullName evidence="3">tRNA 2-thiouridine synthesizing protein A</fullName>
    </submittedName>
</protein>
<dbReference type="Gene3D" id="3.30.110.40">
    <property type="entry name" value="TusA-like domain"/>
    <property type="match status" value="1"/>
</dbReference>
<reference evidence="3 4" key="1">
    <citation type="submission" date="2018-05" db="EMBL/GenBank/DDBJ databases">
        <title>Genomic Encyclopedia of Type Strains, Phase IV (KMG-IV): sequencing the most valuable type-strain genomes for metagenomic binning, comparative biology and taxonomic classification.</title>
        <authorList>
            <person name="Goeker M."/>
        </authorList>
    </citation>
    <scope>NUCLEOTIDE SEQUENCE [LARGE SCALE GENOMIC DNA]</scope>
    <source>
        <strain evidence="3 4">DSM 23606</strain>
    </source>
</reference>
<comment type="caution">
    <text evidence="3">The sequence shown here is derived from an EMBL/GenBank/DDBJ whole genome shotgun (WGS) entry which is preliminary data.</text>
</comment>
<organism evidence="3 4">
    <name type="scientific">Plasticicumulans acidivorans</name>
    <dbReference type="NCBI Taxonomy" id="886464"/>
    <lineage>
        <taxon>Bacteria</taxon>
        <taxon>Pseudomonadati</taxon>
        <taxon>Pseudomonadota</taxon>
        <taxon>Gammaproteobacteria</taxon>
        <taxon>Candidatus Competibacteraceae</taxon>
        <taxon>Plasticicumulans</taxon>
    </lineage>
</organism>
<dbReference type="PROSITE" id="PS01148">
    <property type="entry name" value="UPF0033"/>
    <property type="match status" value="1"/>
</dbReference>